<comment type="caution">
    <text evidence="3">The sequence shown here is derived from an EMBL/GenBank/DDBJ whole genome shotgun (WGS) entry which is preliminary data.</text>
</comment>
<dbReference type="PANTHER" id="PTHR21310:SF54">
    <property type="entry name" value="AMINOGLYCOSIDE PHOSPHOTRANSFERASE DOMAIN-CONTAINING PROTEIN"/>
    <property type="match status" value="1"/>
</dbReference>
<organism evidence="3 4">
    <name type="scientific">Purpureocillium lilacinum</name>
    <name type="common">Paecilomyces lilacinus</name>
    <dbReference type="NCBI Taxonomy" id="33203"/>
    <lineage>
        <taxon>Eukaryota</taxon>
        <taxon>Fungi</taxon>
        <taxon>Dikarya</taxon>
        <taxon>Ascomycota</taxon>
        <taxon>Pezizomycotina</taxon>
        <taxon>Sordariomycetes</taxon>
        <taxon>Hypocreomycetidae</taxon>
        <taxon>Hypocreales</taxon>
        <taxon>Ophiocordycipitaceae</taxon>
        <taxon>Purpureocillium</taxon>
    </lineage>
</organism>
<dbReference type="PANTHER" id="PTHR21310">
    <property type="entry name" value="AMINOGLYCOSIDE PHOSPHOTRANSFERASE-RELATED-RELATED"/>
    <property type="match status" value="1"/>
</dbReference>
<protein>
    <recommendedName>
        <fullName evidence="2">Aminoglycoside phosphotransferase domain-containing protein</fullName>
    </recommendedName>
</protein>
<dbReference type="Proteomes" id="UP000245956">
    <property type="component" value="Unassembled WGS sequence"/>
</dbReference>
<feature type="domain" description="Aminoglycoside phosphotransferase" evidence="2">
    <location>
        <begin position="290"/>
        <end position="475"/>
    </location>
</feature>
<dbReference type="Pfam" id="PF01636">
    <property type="entry name" value="APH"/>
    <property type="match status" value="1"/>
</dbReference>
<reference evidence="3 4" key="1">
    <citation type="journal article" date="2016" name="Front. Microbiol.">
        <title>Genome and transcriptome sequences reveal the specific parasitism of the nematophagous Purpureocillium lilacinum 36-1.</title>
        <authorList>
            <person name="Xie J."/>
            <person name="Li S."/>
            <person name="Mo C."/>
            <person name="Xiao X."/>
            <person name="Peng D."/>
            <person name="Wang G."/>
            <person name="Xiao Y."/>
        </authorList>
    </citation>
    <scope>NUCLEOTIDE SEQUENCE [LARGE SCALE GENOMIC DNA]</scope>
    <source>
        <strain evidence="3 4">36-1</strain>
    </source>
</reference>
<accession>A0A2U3EA45</accession>
<dbReference type="InterPro" id="IPR051678">
    <property type="entry name" value="AGP_Transferase"/>
</dbReference>
<dbReference type="AlphaFoldDB" id="A0A2U3EA45"/>
<dbReference type="SUPFAM" id="SSF56112">
    <property type="entry name" value="Protein kinase-like (PK-like)"/>
    <property type="match status" value="1"/>
</dbReference>
<dbReference type="EMBL" id="LCWV01000007">
    <property type="protein sequence ID" value="PWI71362.1"/>
    <property type="molecule type" value="Genomic_DNA"/>
</dbReference>
<evidence type="ECO:0000313" key="3">
    <source>
        <dbReference type="EMBL" id="PWI71362.1"/>
    </source>
</evidence>
<dbReference type="InterPro" id="IPR002575">
    <property type="entry name" value="Aminoglycoside_PTrfase"/>
</dbReference>
<evidence type="ECO:0000313" key="4">
    <source>
        <dbReference type="Proteomes" id="UP000245956"/>
    </source>
</evidence>
<sequence length="500" mass="55389">MMVMRPAAQIGLKHSGTGVALSGAVPKRGDDPWPSDPGRVPGRRLQSCRLIRWRIAGSAVKLGCGREPDEYALPCHRPDRARSSYWSDLLQTRRCQGSPASAGPDVAIADNESLAPQQRYGTESDMADDFSFQTSSVRTMYRSRHRCTAGTATYLQLRLTAYTAAGGPELPKCRLRVIRACSACAMSTFLQANQKRPGSNDGLRGDDCLGHAVRHSDEDNAPTAMSPGAISDHGAPTLPSPAEIRALNRLLNNVRGDSYRRPPPVRIPPLGLFVRYGADVTVTEAITQTWVRDQLRGLVTVPEVFGWTQDGGQTFIYMSLIEGTPLNQAWPRLSDEARRGVCGELRQAVTAWRSLEQGRHDHYVGKLNRQPLNDTILSYRPKLTGPFQGAEAVQQLQEACDIHIGADEQTVFTHNSLIAPNVLLSPGPRPHVAAVVGWGQAGWYPAYWEYCKARYMSAHPRRWSRRAQEEWQSQYLPSIIDPVDDEVCWRPWLAFALSNA</sequence>
<name>A0A2U3EA45_PURLI</name>
<feature type="region of interest" description="Disordered" evidence="1">
    <location>
        <begin position="22"/>
        <end position="41"/>
    </location>
</feature>
<evidence type="ECO:0000256" key="1">
    <source>
        <dbReference type="SAM" id="MobiDB-lite"/>
    </source>
</evidence>
<evidence type="ECO:0000259" key="2">
    <source>
        <dbReference type="Pfam" id="PF01636"/>
    </source>
</evidence>
<gene>
    <name evidence="3" type="ORF">PCL_11456</name>
</gene>
<dbReference type="InterPro" id="IPR011009">
    <property type="entry name" value="Kinase-like_dom_sf"/>
</dbReference>
<proteinExistence type="predicted"/>